<dbReference type="CDD" id="cd00158">
    <property type="entry name" value="RHOD"/>
    <property type="match status" value="1"/>
</dbReference>
<reference evidence="3 5" key="1">
    <citation type="submission" date="2016-10" db="EMBL/GenBank/DDBJ databases">
        <title>Draft genome sequences of four alkaliphilic bacteria belonging to the Anaerobacillus genus.</title>
        <authorList>
            <person name="Bassil N.M."/>
            <person name="Lloyd J.R."/>
        </authorList>
    </citation>
    <scope>NUCLEOTIDE SEQUENCE [LARGE SCALE GENOMIC DNA]</scope>
    <source>
        <strain evidence="3 5">NB2006</strain>
    </source>
</reference>
<evidence type="ECO:0000259" key="2">
    <source>
        <dbReference type="PROSITE" id="PS50206"/>
    </source>
</evidence>
<protein>
    <submittedName>
        <fullName evidence="4">Rhodanese-like domain-containing protein</fullName>
    </submittedName>
</protein>
<dbReference type="InterPro" id="IPR036873">
    <property type="entry name" value="Rhodanese-like_dom_sf"/>
</dbReference>
<keyword evidence="5" id="KW-1185">Reference proteome</keyword>
<dbReference type="OrthoDB" id="9800872at2"/>
<evidence type="ECO:0000313" key="4">
    <source>
        <dbReference type="EMBL" id="QOY38316.1"/>
    </source>
</evidence>
<dbReference type="RefSeq" id="WP_071317004.1">
    <property type="nucleotide sequence ID" value="NZ_CP063356.2"/>
</dbReference>
<reference evidence="4 5" key="2">
    <citation type="journal article" date="2017" name="Genome Announc.">
        <title>Draft Genome Sequences of Four Alkaliphilic Bacteria Belonging to the Anaerobacillus Genus.</title>
        <authorList>
            <person name="Bassil N.M."/>
            <person name="Lloyd J.R."/>
        </authorList>
    </citation>
    <scope>NUCLEOTIDE SEQUENCE [LARGE SCALE GENOMIC DNA]</scope>
    <source>
        <strain evidence="4 5">NB2006</strain>
    </source>
</reference>
<evidence type="ECO:0000313" key="5">
    <source>
        <dbReference type="Proteomes" id="UP000180175"/>
    </source>
</evidence>
<dbReference type="Gene3D" id="3.40.250.10">
    <property type="entry name" value="Rhodanese-like domain"/>
    <property type="match status" value="1"/>
</dbReference>
<dbReference type="SMART" id="SM00450">
    <property type="entry name" value="RHOD"/>
    <property type="match status" value="1"/>
</dbReference>
<reference evidence="4" key="4">
    <citation type="submission" date="2020-10" db="EMBL/GenBank/DDBJ databases">
        <authorList>
            <person name="Bassil N.M."/>
            <person name="Lloyd J.R."/>
        </authorList>
    </citation>
    <scope>NUCLEOTIDE SEQUENCE</scope>
    <source>
        <strain evidence="4">NB2006</strain>
    </source>
</reference>
<dbReference type="EMBL" id="LQXD01000083">
    <property type="protein sequence ID" value="OIJ19110.1"/>
    <property type="molecule type" value="Genomic_DNA"/>
</dbReference>
<dbReference type="EMBL" id="CP063356">
    <property type="protein sequence ID" value="QOY38316.1"/>
    <property type="molecule type" value="Genomic_DNA"/>
</dbReference>
<accession>A0A1S2M3K6</accession>
<dbReference type="InterPro" id="IPR001763">
    <property type="entry name" value="Rhodanese-like_dom"/>
</dbReference>
<feature type="chain" id="PRO_5033746287" evidence="1">
    <location>
        <begin position="28"/>
        <end position="147"/>
    </location>
</feature>
<keyword evidence="1" id="KW-0732">Signal</keyword>
<gene>
    <name evidence="4" type="ORF">AWH56_012735</name>
    <name evidence="3" type="ORF">AWH56_09940</name>
</gene>
<proteinExistence type="predicted"/>
<evidence type="ECO:0000313" key="3">
    <source>
        <dbReference type="EMBL" id="OIJ19110.1"/>
    </source>
</evidence>
<dbReference type="PROSITE" id="PS51257">
    <property type="entry name" value="PROKAR_LIPOPROTEIN"/>
    <property type="match status" value="1"/>
</dbReference>
<organism evidence="3 5">
    <name type="scientific">Anaerobacillus isosaccharinicus</name>
    <dbReference type="NCBI Taxonomy" id="1532552"/>
    <lineage>
        <taxon>Bacteria</taxon>
        <taxon>Bacillati</taxon>
        <taxon>Bacillota</taxon>
        <taxon>Bacilli</taxon>
        <taxon>Bacillales</taxon>
        <taxon>Bacillaceae</taxon>
        <taxon>Anaerobacillus</taxon>
    </lineage>
</organism>
<name>A0A1S2M3K6_9BACI</name>
<dbReference type="KEGG" id="aia:AWH56_012735"/>
<dbReference type="PROSITE" id="PS50206">
    <property type="entry name" value="RHODANESE_3"/>
    <property type="match status" value="1"/>
</dbReference>
<evidence type="ECO:0000256" key="1">
    <source>
        <dbReference type="SAM" id="SignalP"/>
    </source>
</evidence>
<dbReference type="Proteomes" id="UP000180175">
    <property type="component" value="Chromosome"/>
</dbReference>
<dbReference type="SUPFAM" id="SSF52821">
    <property type="entry name" value="Rhodanese/Cell cycle control phosphatase"/>
    <property type="match status" value="1"/>
</dbReference>
<sequence length="147" mass="16267">MKKLVLMMFTALVAVGLAACSSDNSNAEEKQYNYISADEVKQKIENNEDMILLDIQPEEEFNSHHIVGAIPTYAYPAKSAEDHAKLEPLVTDLKNSEHPIVIVCPGGGSGAKGTIDYYEEQGIPSERLIILEKGQKNWPHKDLLADK</sequence>
<feature type="domain" description="Rhodanese" evidence="2">
    <location>
        <begin position="46"/>
        <end position="147"/>
    </location>
</feature>
<reference evidence="4 5" key="3">
    <citation type="journal article" date="2019" name="Int. J. Syst. Evol. Microbiol.">
        <title>Anaerobacillus isosaccharinicus sp. nov., an alkaliphilic bacterium which degrades isosaccharinic acid.</title>
        <authorList>
            <person name="Bassil N.M."/>
            <person name="Lloyd J.R."/>
        </authorList>
    </citation>
    <scope>NUCLEOTIDE SEQUENCE [LARGE SCALE GENOMIC DNA]</scope>
    <source>
        <strain evidence="4 5">NB2006</strain>
    </source>
</reference>
<dbReference type="Pfam" id="PF00581">
    <property type="entry name" value="Rhodanese"/>
    <property type="match status" value="1"/>
</dbReference>
<dbReference type="AlphaFoldDB" id="A0A1S2M3K6"/>
<feature type="signal peptide" evidence="1">
    <location>
        <begin position="1"/>
        <end position="27"/>
    </location>
</feature>